<dbReference type="InterPro" id="IPR043519">
    <property type="entry name" value="NT_sf"/>
</dbReference>
<keyword evidence="2 7" id="KW-0548">Nucleotidyltransferase</keyword>
<evidence type="ECO:0000313" key="13">
    <source>
        <dbReference type="Proteomes" id="UP000199533"/>
    </source>
</evidence>
<dbReference type="SUPFAM" id="SSF81593">
    <property type="entry name" value="Nucleotidyltransferase substrate binding subunit/domain"/>
    <property type="match status" value="2"/>
</dbReference>
<dbReference type="InterPro" id="IPR013546">
    <property type="entry name" value="PII_UdlTrfase/GS_AdlTrfase"/>
</dbReference>
<dbReference type="EC" id="2.7.7.42" evidence="7"/>
<comment type="catalytic activity">
    <reaction evidence="7">
        <text>[glutamine synthetase]-L-tyrosine + ATP = [glutamine synthetase]-O(4)-(5'-adenylyl)-L-tyrosine + diphosphate</text>
        <dbReference type="Rhea" id="RHEA:18589"/>
        <dbReference type="Rhea" id="RHEA-COMP:10660"/>
        <dbReference type="Rhea" id="RHEA-COMP:10661"/>
        <dbReference type="ChEBI" id="CHEBI:30616"/>
        <dbReference type="ChEBI" id="CHEBI:33019"/>
        <dbReference type="ChEBI" id="CHEBI:46858"/>
        <dbReference type="ChEBI" id="CHEBI:83624"/>
        <dbReference type="EC" id="2.7.7.42"/>
    </reaction>
</comment>
<dbReference type="PANTHER" id="PTHR30621">
    <property type="entry name" value="GLUTAMINE SYNTHETASE ADENYLYLTRANSFERASE"/>
    <property type="match status" value="1"/>
</dbReference>
<feature type="domain" description="PII-uridylyltransferase/Glutamine-synthetase adenylyltransferase" evidence="11">
    <location>
        <begin position="283"/>
        <end position="418"/>
    </location>
</feature>
<dbReference type="Pfam" id="PF03710">
    <property type="entry name" value="GlnE"/>
    <property type="match status" value="2"/>
</dbReference>
<feature type="compositionally biased region" description="Polar residues" evidence="9">
    <location>
        <begin position="890"/>
        <end position="899"/>
    </location>
</feature>
<dbReference type="HAMAP" id="MF_00802">
    <property type="entry name" value="GlnE"/>
    <property type="match status" value="1"/>
</dbReference>
<dbReference type="GO" id="GO:0008882">
    <property type="term" value="F:[glutamate-ammonia-ligase] adenylyltransferase activity"/>
    <property type="evidence" value="ECO:0007669"/>
    <property type="project" value="UniProtKB-UniRule"/>
</dbReference>
<dbReference type="GO" id="GO:0000287">
    <property type="term" value="F:magnesium ion binding"/>
    <property type="evidence" value="ECO:0007669"/>
    <property type="project" value="UniProtKB-UniRule"/>
</dbReference>
<dbReference type="STRING" id="52441.SAMN05216302_1004104"/>
<dbReference type="GO" id="GO:0005524">
    <property type="term" value="F:ATP binding"/>
    <property type="evidence" value="ECO:0007669"/>
    <property type="project" value="UniProtKB-UniRule"/>
</dbReference>
<name>A0A1I3YQ59_9PROT</name>
<keyword evidence="8" id="KW-0175">Coiled coil</keyword>
<feature type="region of interest" description="Adenylyl removase" evidence="7">
    <location>
        <begin position="1"/>
        <end position="424"/>
    </location>
</feature>
<dbReference type="GO" id="GO:0000820">
    <property type="term" value="P:regulation of glutamine family amino acid metabolic process"/>
    <property type="evidence" value="ECO:0007669"/>
    <property type="project" value="UniProtKB-UniRule"/>
</dbReference>
<evidence type="ECO:0000259" key="10">
    <source>
        <dbReference type="Pfam" id="PF03710"/>
    </source>
</evidence>
<dbReference type="OrthoDB" id="9759366at2"/>
<keyword evidence="5 7" id="KW-0460">Magnesium</keyword>
<dbReference type="Gene3D" id="1.20.120.1510">
    <property type="match status" value="1"/>
</dbReference>
<dbReference type="SUPFAM" id="SSF81301">
    <property type="entry name" value="Nucleotidyltransferase"/>
    <property type="match status" value="2"/>
</dbReference>
<evidence type="ECO:0000256" key="2">
    <source>
        <dbReference type="ARBA" id="ARBA00022695"/>
    </source>
</evidence>
<sequence>MTILNQITNNTFEQAISFSRHVQRILFSDPSQKEILLKNWGRPYQKPEMLDFLNDNMQSGNDEAELNCVLRKLRKQVMLRLTVRDISGCADLTEVMSTMSDLAEICVNFSLEHHEKWLTQPERFGMPISKKNGNAQYLWVVAMGKLGGRELNVSSDIDLIFVYPEDGQTNGNKPISNHEFFARLGRKLIASLNDYTVDGYVFRVDMRLRPHGENSPLAISFEMLDEYFKTQGREWERHAWIKGRVIAGRADKKNKLRLMEQIVSPFVFRKYLDFNAYESMRRLHMQLRKEVERREMHDNIKLGPGGIREIEFITQVFQLIRGGRDVDLCIRPTLDVLQCLQKKQQLPHNTVAELTDAYQFLRRLEHRLQYLDDQQTQTLPKNPEDQQRIATAMDFENYEAFMQELDVHRMHVTHHFEFILAAPKKSPAHDILAHLRQTQTEDTAKTQAATTQLSTLGFNEPVKISERLQQFYQSHFYQQLPEFRQQKINMLVPILVEAIVQFPPVETTLERMLKLLEIISSPKFSPASYLTLLLEHPDTLPRVAKLVSISQWASDYLGRHPILLDELLRHHEPNPLPDWAMLKNELAYQLNHVNKPKSDVIGWQMDLLRHFQHAQVFQLLVNDLEGVLKLETLSDHLTALADLVLETVLGLAWSRLRKQHRATPRIAIIGYGKLGGKELGYASDLDIIFLYDDNHPDASETYAKLAQSINLWLNSHTSAGLLYATDLRLRPNGNSGLLAHSMEAFAEYQRTQAWVWEHQALTRARFVAGDPGVAEKFESTRKEILCQQRNLNELKQDIMSMREKMRDAHPNPTTLFDIKQDRGGIIDVEFIVQYLVLGYAHKHPGLTGNIGNIALLKLAAELGLISAQNAEKARTAYREFRRIQHRQRLNSDSELSGTTPGDGALQTLSSSESERLSDDRFAVIALWKEVFGA</sequence>
<dbReference type="Pfam" id="PF08335">
    <property type="entry name" value="GlnD_UR_UTase"/>
    <property type="match status" value="2"/>
</dbReference>
<dbReference type="AlphaFoldDB" id="A0A1I3YQ59"/>
<protein>
    <recommendedName>
        <fullName evidence="7">Bifunctional glutamine synthetase adenylyltransferase/adenylyl-removing enzyme</fullName>
    </recommendedName>
    <alternativeName>
        <fullName evidence="7">ATP:glutamine synthetase adenylyltransferase</fullName>
    </alternativeName>
    <alternativeName>
        <fullName evidence="7">ATase</fullName>
    </alternativeName>
    <domain>
        <recommendedName>
            <fullName evidence="7">Glutamine synthetase adenylyl-L-tyrosine phosphorylase</fullName>
            <ecNumber evidence="7">2.7.7.89</ecNumber>
        </recommendedName>
        <alternativeName>
            <fullName evidence="7">Adenylyl removase</fullName>
            <shortName evidence="7">AR</shortName>
            <shortName evidence="7">AT-N</shortName>
        </alternativeName>
    </domain>
    <domain>
        <recommendedName>
            <fullName evidence="7">Glutamine synthetase adenylyl transferase</fullName>
            <ecNumber evidence="7">2.7.7.42</ecNumber>
        </recommendedName>
        <alternativeName>
            <fullName evidence="7">Adenylyl transferase</fullName>
            <shortName evidence="7">AT</shortName>
            <shortName evidence="7">AT-C</shortName>
        </alternativeName>
    </domain>
</protein>
<feature type="domain" description="PII-uridylyltransferase/Glutamine-synthetase adenylyltransferase" evidence="11">
    <location>
        <begin position="810"/>
        <end position="892"/>
    </location>
</feature>
<keyword evidence="3 7" id="KW-0547">Nucleotide-binding</keyword>
<dbReference type="GO" id="GO:0016874">
    <property type="term" value="F:ligase activity"/>
    <property type="evidence" value="ECO:0007669"/>
    <property type="project" value="UniProtKB-KW"/>
</dbReference>
<keyword evidence="6 7" id="KW-0511">Multifunctional enzyme</keyword>
<proteinExistence type="inferred from homology"/>
<dbReference type="GO" id="GO:0005829">
    <property type="term" value="C:cytosol"/>
    <property type="evidence" value="ECO:0007669"/>
    <property type="project" value="TreeGrafter"/>
</dbReference>
<feature type="region of interest" description="Disordered" evidence="9">
    <location>
        <begin position="888"/>
        <end position="911"/>
    </location>
</feature>
<reference evidence="13" key="1">
    <citation type="submission" date="2016-10" db="EMBL/GenBank/DDBJ databases">
        <authorList>
            <person name="Varghese N."/>
            <person name="Submissions S."/>
        </authorList>
    </citation>
    <scope>NUCLEOTIDE SEQUENCE [LARGE SCALE GENOMIC DNA]</scope>
    <source>
        <strain evidence="13">Nm69</strain>
    </source>
</reference>
<evidence type="ECO:0000256" key="9">
    <source>
        <dbReference type="SAM" id="MobiDB-lite"/>
    </source>
</evidence>
<evidence type="ECO:0000256" key="5">
    <source>
        <dbReference type="ARBA" id="ARBA00022842"/>
    </source>
</evidence>
<dbReference type="CDD" id="cd05401">
    <property type="entry name" value="NT_GlnE_GlnD_like"/>
    <property type="match status" value="2"/>
</dbReference>
<evidence type="ECO:0000259" key="11">
    <source>
        <dbReference type="Pfam" id="PF08335"/>
    </source>
</evidence>
<evidence type="ECO:0000256" key="8">
    <source>
        <dbReference type="SAM" id="Coils"/>
    </source>
</evidence>
<evidence type="ECO:0000313" key="12">
    <source>
        <dbReference type="EMBL" id="SFK34067.1"/>
    </source>
</evidence>
<feature type="region of interest" description="Adenylyl transferase" evidence="7">
    <location>
        <begin position="441"/>
        <end position="933"/>
    </location>
</feature>
<dbReference type="InterPro" id="IPR005190">
    <property type="entry name" value="GlnE_rpt_dom"/>
</dbReference>
<evidence type="ECO:0000256" key="6">
    <source>
        <dbReference type="ARBA" id="ARBA00023268"/>
    </source>
</evidence>
<keyword evidence="13" id="KW-1185">Reference proteome</keyword>
<dbReference type="RefSeq" id="WP_090697349.1">
    <property type="nucleotide sequence ID" value="NZ_FOSP01000004.1"/>
</dbReference>
<dbReference type="Gene3D" id="3.30.460.10">
    <property type="entry name" value="Beta Polymerase, domain 2"/>
    <property type="match status" value="2"/>
</dbReference>
<feature type="domain" description="Glutamate-ammonia ligase adenylyltransferase repeated" evidence="10">
    <location>
        <begin position="542"/>
        <end position="779"/>
    </location>
</feature>
<gene>
    <name evidence="7" type="primary">glnE</name>
    <name evidence="12" type="ORF">SAMN05216302_1004104</name>
</gene>
<evidence type="ECO:0000256" key="4">
    <source>
        <dbReference type="ARBA" id="ARBA00022840"/>
    </source>
</evidence>
<evidence type="ECO:0000256" key="7">
    <source>
        <dbReference type="HAMAP-Rule" id="MF_00802"/>
    </source>
</evidence>
<keyword evidence="12" id="KW-0436">Ligase</keyword>
<keyword evidence="4 7" id="KW-0067">ATP-binding</keyword>
<keyword evidence="1 7" id="KW-0808">Transferase</keyword>
<feature type="domain" description="Glutamate-ammonia ligase adenylyltransferase repeated" evidence="10">
    <location>
        <begin position="12"/>
        <end position="255"/>
    </location>
</feature>
<dbReference type="GO" id="GO:0047388">
    <property type="term" value="F:[glutamine synthetase]-adenylyl-L-tyrosine phosphorylase activity"/>
    <property type="evidence" value="ECO:0007669"/>
    <property type="project" value="UniProtKB-EC"/>
</dbReference>
<evidence type="ECO:0000256" key="3">
    <source>
        <dbReference type="ARBA" id="ARBA00022741"/>
    </source>
</evidence>
<dbReference type="FunFam" id="1.20.120.330:FF:000005">
    <property type="entry name" value="Bifunctional glutamine synthetase adenylyltransferase/adenylyl-removing enzyme"/>
    <property type="match status" value="1"/>
</dbReference>
<dbReference type="InterPro" id="IPR023057">
    <property type="entry name" value="GlnE"/>
</dbReference>
<comment type="function">
    <text evidence="7">Involved in the regulation of glutamine synthetase GlnA, a key enzyme in the process to assimilate ammonia. When cellular nitrogen levels are high, the C-terminal adenylyl transferase (AT) inactivates GlnA by covalent transfer of an adenylyl group from ATP to specific tyrosine residue of GlnA, thus reducing its activity. Conversely, when nitrogen levels are low, the N-terminal adenylyl removase (AR) activates GlnA by removing the adenylyl group by phosphorolysis, increasing its activity. The regulatory region of GlnE binds the signal transduction protein PII (GlnB) which indicates the nitrogen status of the cell.</text>
</comment>
<feature type="coiled-coil region" evidence="8">
    <location>
        <begin position="777"/>
        <end position="804"/>
    </location>
</feature>
<accession>A0A1I3YQ59</accession>
<dbReference type="Proteomes" id="UP000199533">
    <property type="component" value="Unassembled WGS sequence"/>
</dbReference>
<comment type="similarity">
    <text evidence="7">Belongs to the GlnE family.</text>
</comment>
<dbReference type="PANTHER" id="PTHR30621:SF0">
    <property type="entry name" value="BIFUNCTIONAL GLUTAMINE SYNTHETASE ADENYLYLTRANSFERASE_ADENYLYL-REMOVING ENZYME"/>
    <property type="match status" value="1"/>
</dbReference>
<dbReference type="EMBL" id="FOSP01000004">
    <property type="protein sequence ID" value="SFK34067.1"/>
    <property type="molecule type" value="Genomic_DNA"/>
</dbReference>
<evidence type="ECO:0000256" key="1">
    <source>
        <dbReference type="ARBA" id="ARBA00022679"/>
    </source>
</evidence>
<dbReference type="NCBIfam" id="NF008292">
    <property type="entry name" value="PRK11072.1"/>
    <property type="match status" value="1"/>
</dbReference>
<comment type="cofactor">
    <cofactor evidence="7">
        <name>Mg(2+)</name>
        <dbReference type="ChEBI" id="CHEBI:18420"/>
    </cofactor>
</comment>
<organism evidence="12 13">
    <name type="scientific">Nitrosomonas aestuarii</name>
    <dbReference type="NCBI Taxonomy" id="52441"/>
    <lineage>
        <taxon>Bacteria</taxon>
        <taxon>Pseudomonadati</taxon>
        <taxon>Pseudomonadota</taxon>
        <taxon>Betaproteobacteria</taxon>
        <taxon>Nitrosomonadales</taxon>
        <taxon>Nitrosomonadaceae</taxon>
        <taxon>Nitrosomonas</taxon>
    </lineage>
</organism>
<dbReference type="EC" id="2.7.7.89" evidence="7"/>
<dbReference type="Gene3D" id="1.20.120.330">
    <property type="entry name" value="Nucleotidyltransferases domain 2"/>
    <property type="match status" value="2"/>
</dbReference>
<comment type="catalytic activity">
    <reaction evidence="7">
        <text>[glutamine synthetase]-O(4)-(5'-adenylyl)-L-tyrosine + phosphate = [glutamine synthetase]-L-tyrosine + ADP</text>
        <dbReference type="Rhea" id="RHEA:43716"/>
        <dbReference type="Rhea" id="RHEA-COMP:10660"/>
        <dbReference type="Rhea" id="RHEA-COMP:10661"/>
        <dbReference type="ChEBI" id="CHEBI:43474"/>
        <dbReference type="ChEBI" id="CHEBI:46858"/>
        <dbReference type="ChEBI" id="CHEBI:83624"/>
        <dbReference type="ChEBI" id="CHEBI:456216"/>
        <dbReference type="EC" id="2.7.7.89"/>
    </reaction>
</comment>